<comment type="similarity">
    <text evidence="16">Belongs to the cation transport ATPase (P-type) (TC 3.A.3) family. Type IA subfamily.</text>
</comment>
<dbReference type="InterPro" id="IPR001757">
    <property type="entry name" value="P_typ_ATPase"/>
</dbReference>
<evidence type="ECO:0000256" key="14">
    <source>
        <dbReference type="ARBA" id="ARBA00023065"/>
    </source>
</evidence>
<evidence type="ECO:0000256" key="3">
    <source>
        <dbReference type="ARBA" id="ARBA00022475"/>
    </source>
</evidence>
<comment type="function">
    <text evidence="16">Part of the high-affinity ATP-driven potassium transport (or Kdp) system, which catalyzes the hydrolysis of ATP coupled with the electrogenic transport of potassium into the cytoplasm. This subunit is responsible for energy coupling to the transport system and for the release of the potassium ions to the cytoplasm.</text>
</comment>
<evidence type="ECO:0000256" key="8">
    <source>
        <dbReference type="ARBA" id="ARBA00022741"/>
    </source>
</evidence>
<dbReference type="SMR" id="H8I6H2"/>
<evidence type="ECO:0000313" key="19">
    <source>
        <dbReference type="Proteomes" id="UP000005233"/>
    </source>
</evidence>
<feature type="transmembrane region" description="Helical" evidence="16">
    <location>
        <begin position="217"/>
        <end position="246"/>
    </location>
</feature>
<protein>
    <recommendedName>
        <fullName evidence="16">Potassium-transporting ATPase ATP-binding subunit</fullName>
        <ecNumber evidence="16">7.2.2.6</ecNumber>
    </recommendedName>
    <alternativeName>
        <fullName evidence="16">ATP phosphohydrolase [potassium-transporting] B chain</fullName>
    </alternativeName>
    <alternativeName>
        <fullName evidence="16">Potassium-binding and translocating subunit B</fullName>
    </alternativeName>
    <alternativeName>
        <fullName evidence="16">Potassium-translocating ATPase B chain</fullName>
    </alternativeName>
</protein>
<evidence type="ECO:0000256" key="2">
    <source>
        <dbReference type="ARBA" id="ARBA00022448"/>
    </source>
</evidence>
<dbReference type="GO" id="GO:0008556">
    <property type="term" value="F:P-type potassium transmembrane transporter activity"/>
    <property type="evidence" value="ECO:0007669"/>
    <property type="project" value="UniProtKB-UniRule"/>
</dbReference>
<feature type="binding site" evidence="16">
    <location>
        <position position="512"/>
    </location>
    <ligand>
        <name>Mg(2+)</name>
        <dbReference type="ChEBI" id="CHEBI:18420"/>
    </ligand>
</feature>
<feature type="transmembrane region" description="Helical" evidence="16">
    <location>
        <begin position="648"/>
        <end position="674"/>
    </location>
</feature>
<keyword evidence="12 16" id="KW-1278">Translocase</keyword>
<feature type="transmembrane region" description="Helical" evidence="16">
    <location>
        <begin position="610"/>
        <end position="628"/>
    </location>
</feature>
<evidence type="ECO:0000256" key="13">
    <source>
        <dbReference type="ARBA" id="ARBA00022989"/>
    </source>
</evidence>
<dbReference type="Gene3D" id="3.40.1110.10">
    <property type="entry name" value="Calcium-transporting ATPase, cytoplasmic domain N"/>
    <property type="match status" value="1"/>
</dbReference>
<evidence type="ECO:0000256" key="4">
    <source>
        <dbReference type="ARBA" id="ARBA00022538"/>
    </source>
</evidence>
<feature type="binding site" evidence="16">
    <location>
        <position position="516"/>
    </location>
    <ligand>
        <name>Mg(2+)</name>
        <dbReference type="ChEBI" id="CHEBI:18420"/>
    </ligand>
</feature>
<reference evidence="18 19" key="1">
    <citation type="journal article" date="2012" name="J. Bacteriol.">
        <title>Complete genome sequence of a thermophilic methanogen, Methanocella conradii HZ254, isolated from Chinese rice field soil.</title>
        <authorList>
            <person name="Lu Z."/>
            <person name="Lu Y."/>
        </authorList>
    </citation>
    <scope>NUCLEOTIDE SEQUENCE [LARGE SCALE GENOMIC DNA]</scope>
    <source>
        <strain evidence="19">DSM 24694 / JCM 17849 / CGMCC 1.5162 / HZ254</strain>
    </source>
</reference>
<keyword evidence="14 16" id="KW-0406">Ion transport</keyword>
<feature type="transmembrane region" description="Helical" evidence="16">
    <location>
        <begin position="64"/>
        <end position="82"/>
    </location>
</feature>
<dbReference type="Gene3D" id="2.70.150.10">
    <property type="entry name" value="Calcium-transporting ATPase, cytoplasmic transduction domain A"/>
    <property type="match status" value="1"/>
</dbReference>
<proteinExistence type="inferred from homology"/>
<keyword evidence="6 16" id="KW-0812">Transmembrane</keyword>
<evidence type="ECO:0000256" key="5">
    <source>
        <dbReference type="ARBA" id="ARBA00022553"/>
    </source>
</evidence>
<keyword evidence="4 16" id="KW-0633">Potassium transport</keyword>
<feature type="transmembrane region" description="Helical" evidence="16">
    <location>
        <begin position="32"/>
        <end position="52"/>
    </location>
</feature>
<feature type="domain" description="P-type ATPase A" evidence="17">
    <location>
        <begin position="106"/>
        <end position="206"/>
    </location>
</feature>
<dbReference type="PANTHER" id="PTHR43743:SF1">
    <property type="entry name" value="POTASSIUM-TRANSPORTING ATPASE ATP-BINDING SUBUNIT"/>
    <property type="match status" value="1"/>
</dbReference>
<dbReference type="GO" id="GO:0016887">
    <property type="term" value="F:ATP hydrolysis activity"/>
    <property type="evidence" value="ECO:0007669"/>
    <property type="project" value="InterPro"/>
</dbReference>
<dbReference type="EMBL" id="CP003243">
    <property type="protein sequence ID" value="AFD01170.1"/>
    <property type="molecule type" value="Genomic_DNA"/>
</dbReference>
<dbReference type="Proteomes" id="UP000005233">
    <property type="component" value="Chromosome"/>
</dbReference>
<evidence type="ECO:0000256" key="1">
    <source>
        <dbReference type="ARBA" id="ARBA00004370"/>
    </source>
</evidence>
<feature type="transmembrane region" description="Helical" evidence="16">
    <location>
        <begin position="581"/>
        <end position="604"/>
    </location>
</feature>
<evidence type="ECO:0000256" key="7">
    <source>
        <dbReference type="ARBA" id="ARBA00022723"/>
    </source>
</evidence>
<evidence type="ECO:0000256" key="6">
    <source>
        <dbReference type="ARBA" id="ARBA00022692"/>
    </source>
</evidence>
<dbReference type="SUPFAM" id="SSF81665">
    <property type="entry name" value="Calcium ATPase, transmembrane domain M"/>
    <property type="match status" value="1"/>
</dbReference>
<dbReference type="InterPro" id="IPR023214">
    <property type="entry name" value="HAD_sf"/>
</dbReference>
<keyword evidence="13 16" id="KW-1133">Transmembrane helix</keyword>
<gene>
    <name evidence="16 18" type="primary">kdpB</name>
    <name evidence="18" type="ordered locus">Mtc_2441</name>
</gene>
<feature type="binding site" evidence="16">
    <location>
        <position position="342"/>
    </location>
    <ligand>
        <name>ATP</name>
        <dbReference type="ChEBI" id="CHEBI:30616"/>
    </ligand>
</feature>
<keyword evidence="11 16" id="KW-0630">Potassium</keyword>
<accession>H8I6H2</accession>
<dbReference type="InterPro" id="IPR036412">
    <property type="entry name" value="HAD-like_sf"/>
</dbReference>
<dbReference type="Pfam" id="PF00122">
    <property type="entry name" value="E1-E2_ATPase"/>
    <property type="match status" value="1"/>
</dbReference>
<keyword evidence="7 16" id="KW-0479">Metal-binding</keyword>
<feature type="active site" description="4-aspartylphosphate intermediate" evidence="16">
    <location>
        <position position="305"/>
    </location>
</feature>
<dbReference type="PRINTS" id="PR00119">
    <property type="entry name" value="CATATPASE"/>
</dbReference>
<dbReference type="Pfam" id="PF00702">
    <property type="entry name" value="Hydrolase"/>
    <property type="match status" value="1"/>
</dbReference>
<dbReference type="GO" id="GO:0000287">
    <property type="term" value="F:magnesium ion binding"/>
    <property type="evidence" value="ECO:0007669"/>
    <property type="project" value="UniProtKB-UniRule"/>
</dbReference>
<keyword evidence="2 16" id="KW-0813">Transport</keyword>
<dbReference type="NCBIfam" id="TIGR01494">
    <property type="entry name" value="ATPase_P-type"/>
    <property type="match status" value="2"/>
</dbReference>
<dbReference type="KEGG" id="mez:Mtc_2441"/>
<dbReference type="InterPro" id="IPR008250">
    <property type="entry name" value="ATPase_P-typ_transduc_dom_A_sf"/>
</dbReference>
<dbReference type="GO" id="GO:0005524">
    <property type="term" value="F:ATP binding"/>
    <property type="evidence" value="ECO:0007669"/>
    <property type="project" value="UniProtKB-UniRule"/>
</dbReference>
<keyword evidence="9 16" id="KW-0067">ATP-binding</keyword>
<keyword evidence="10 16" id="KW-0460">Magnesium</keyword>
<dbReference type="SFLD" id="SFLDF00027">
    <property type="entry name" value="p-type_atpase"/>
    <property type="match status" value="1"/>
</dbReference>
<dbReference type="InterPro" id="IPR006391">
    <property type="entry name" value="P-type_ATPase_bsu_IA"/>
</dbReference>
<evidence type="ECO:0000256" key="12">
    <source>
        <dbReference type="ARBA" id="ARBA00022967"/>
    </source>
</evidence>
<evidence type="ECO:0000259" key="17">
    <source>
        <dbReference type="Pfam" id="PF00122"/>
    </source>
</evidence>
<dbReference type="PROSITE" id="PS00154">
    <property type="entry name" value="ATPASE_E1_E2"/>
    <property type="match status" value="1"/>
</dbReference>
<dbReference type="SFLD" id="SFLDS00003">
    <property type="entry name" value="Haloacid_Dehalogenase"/>
    <property type="match status" value="1"/>
</dbReference>
<comment type="subcellular location">
    <subcellularLocation>
        <location evidence="16">Cell membrane</location>
        <topology evidence="16">Multi-pass membrane protein</topology>
    </subcellularLocation>
    <subcellularLocation>
        <location evidence="1">Membrane</location>
    </subcellularLocation>
</comment>
<feature type="binding site" evidence="16">
    <location>
        <position position="393"/>
    </location>
    <ligand>
        <name>ATP</name>
        <dbReference type="ChEBI" id="CHEBI:30616"/>
    </ligand>
</feature>
<dbReference type="HAMAP" id="MF_00285">
    <property type="entry name" value="KdpB"/>
    <property type="match status" value="1"/>
</dbReference>
<evidence type="ECO:0000256" key="16">
    <source>
        <dbReference type="HAMAP-Rule" id="MF_00285"/>
    </source>
</evidence>
<dbReference type="InterPro" id="IPR018303">
    <property type="entry name" value="ATPase_P-typ_P_site"/>
</dbReference>
<dbReference type="GeneID" id="11972619"/>
<comment type="subunit">
    <text evidence="16">The system is composed of three essential subunits: KdpA, KdpB and KdpC.</text>
</comment>
<dbReference type="SUPFAM" id="SSF81653">
    <property type="entry name" value="Calcium ATPase, transduction domain A"/>
    <property type="match status" value="1"/>
</dbReference>
<dbReference type="SUPFAM" id="SSF56784">
    <property type="entry name" value="HAD-like"/>
    <property type="match status" value="1"/>
</dbReference>
<feature type="transmembrane region" description="Helical" evidence="16">
    <location>
        <begin position="252"/>
        <end position="272"/>
    </location>
</feature>
<dbReference type="InterPro" id="IPR059000">
    <property type="entry name" value="ATPase_P-type_domA"/>
</dbReference>
<dbReference type="AlphaFoldDB" id="H8I6H2"/>
<dbReference type="Gene3D" id="3.40.50.1000">
    <property type="entry name" value="HAD superfamily/HAD-like"/>
    <property type="match status" value="1"/>
</dbReference>
<dbReference type="NCBIfam" id="TIGR01497">
    <property type="entry name" value="kdpB"/>
    <property type="match status" value="1"/>
</dbReference>
<keyword evidence="5 16" id="KW-0597">Phosphoprotein</keyword>
<name>H8I6H2_METCZ</name>
<dbReference type="eggNOG" id="arCOG01577">
    <property type="taxonomic scope" value="Archaea"/>
</dbReference>
<dbReference type="InterPro" id="IPR023298">
    <property type="entry name" value="ATPase_P-typ_TM_dom_sf"/>
</dbReference>
<evidence type="ECO:0000256" key="10">
    <source>
        <dbReference type="ARBA" id="ARBA00022842"/>
    </source>
</evidence>
<keyword evidence="19" id="KW-1185">Reference proteome</keyword>
<evidence type="ECO:0000256" key="15">
    <source>
        <dbReference type="ARBA" id="ARBA00023136"/>
    </source>
</evidence>
<keyword evidence="8 16" id="KW-0547">Nucleotide-binding</keyword>
<feature type="binding site" evidence="16">
    <location>
        <position position="346"/>
    </location>
    <ligand>
        <name>ATP</name>
        <dbReference type="ChEBI" id="CHEBI:30616"/>
    </ligand>
</feature>
<dbReference type="HOGENOM" id="CLU_025728_2_0_2"/>
<comment type="catalytic activity">
    <reaction evidence="16">
        <text>K(+)(out) + ATP + H2O = K(+)(in) + ADP + phosphate + H(+)</text>
        <dbReference type="Rhea" id="RHEA:16777"/>
        <dbReference type="ChEBI" id="CHEBI:15377"/>
        <dbReference type="ChEBI" id="CHEBI:15378"/>
        <dbReference type="ChEBI" id="CHEBI:29103"/>
        <dbReference type="ChEBI" id="CHEBI:30616"/>
        <dbReference type="ChEBI" id="CHEBI:43474"/>
        <dbReference type="ChEBI" id="CHEBI:456216"/>
        <dbReference type="EC" id="7.2.2.6"/>
    </reaction>
</comment>
<evidence type="ECO:0000256" key="9">
    <source>
        <dbReference type="ARBA" id="ARBA00022840"/>
    </source>
</evidence>
<dbReference type="RefSeq" id="WP_014407001.1">
    <property type="nucleotide sequence ID" value="NC_017034.1"/>
</dbReference>
<dbReference type="SFLD" id="SFLDG00002">
    <property type="entry name" value="C1.7:_P-type_atpase_like"/>
    <property type="match status" value="1"/>
</dbReference>
<keyword evidence="18" id="KW-0378">Hydrolase</keyword>
<keyword evidence="3 16" id="KW-1003">Cell membrane</keyword>
<dbReference type="STRING" id="1041930.Mtc_2441"/>
<dbReference type="InterPro" id="IPR023299">
    <property type="entry name" value="ATPase_P-typ_cyto_dom_N"/>
</dbReference>
<keyword evidence="15 16" id="KW-0472">Membrane</keyword>
<dbReference type="GO" id="GO:0005886">
    <property type="term" value="C:plasma membrane"/>
    <property type="evidence" value="ECO:0007669"/>
    <property type="project" value="UniProtKB-SubCell"/>
</dbReference>
<dbReference type="InterPro" id="IPR044492">
    <property type="entry name" value="P_typ_ATPase_HD_dom"/>
</dbReference>
<evidence type="ECO:0000313" key="18">
    <source>
        <dbReference type="EMBL" id="AFD01170.1"/>
    </source>
</evidence>
<organism evidence="18 19">
    <name type="scientific">Methanocella conradii (strain DSM 24694 / JCM 17849 / CGMCC 1.5162 / HZ254)</name>
    <dbReference type="NCBI Taxonomy" id="1041930"/>
    <lineage>
        <taxon>Archaea</taxon>
        <taxon>Methanobacteriati</taxon>
        <taxon>Methanobacteriota</taxon>
        <taxon>Stenosarchaea group</taxon>
        <taxon>Methanomicrobia</taxon>
        <taxon>Methanocellales</taxon>
        <taxon>Methanocellaceae</taxon>
        <taxon>Methanocella</taxon>
    </lineage>
</organism>
<dbReference type="PANTHER" id="PTHR43743">
    <property type="entry name" value="POTASSIUM-TRANSPORTING ATPASE ATP-BINDING SUBUNIT"/>
    <property type="match status" value="1"/>
</dbReference>
<feature type="binding site" evidence="16">
    <location>
        <begin position="374"/>
        <end position="381"/>
    </location>
    <ligand>
        <name>ATP</name>
        <dbReference type="ChEBI" id="CHEBI:30616"/>
    </ligand>
</feature>
<evidence type="ECO:0000256" key="11">
    <source>
        <dbReference type="ARBA" id="ARBA00022958"/>
    </source>
</evidence>
<sequence length="676" mass="71670">MANHSWLSPKLLVNALCFSLSKFDPMHVARSPVVFILYLCFIVSALIALFPSEFSTEGKMLGRADYSAIAILLLLTIWFSFFSEALAEAQGKAQAESLRRMKKEIMARVIGPGGAVIEVNSTMLKLGDVVLLKAGDLVPSDGNIVQGSLLLDESMMTGESEPVLRESGGDRSSVLGGTKVLSGKAEVKITSEPGKTFLDRIIRLVEGAERQKTPNEVALTVLLVSLTIVLLVVVVAMVPGALYYGISLDMGVLIALFVCLMPTTIGGLLPAIGIAGVNRVTMVNVVAKSGRAVEAAGDVDVLILDKTGTLTIGNRYASEFIPAPGESMDDVVRASMNASLMDETPEGRSIIMLGEKLGHKREMALLEGCKPILFTSETRVSGLIAKDGTSYIKGSLDAVAKRVKEVPAALRLKADDISRSGTTPLAVAVNDRAIGLVVLKDLVKPGIRDRIGELKRMGIKTVMCTGDNRLTAAAIANDTGVDEYIANAVPEDKLSIIKKEQSLGLLVAMTGDGTNDAPALAQADVGLAMNNGTSAAKDAANMVDLDSDPTKLIEVVTIGKQLLITRGALTTFSVTNDVAKYFAILPAIFSPTFPALAALNIMGLSSPKNAVMSALLFNALVIPLLIPVAMNGVKYRSIGASSMLKRNLLVYGFGGFLSSFIGIKLIDMLISWMVRV</sequence>
<dbReference type="EC" id="7.2.2.6" evidence="16"/>